<dbReference type="GO" id="GO:0015697">
    <property type="term" value="P:quaternary ammonium group transport"/>
    <property type="evidence" value="ECO:0007669"/>
    <property type="project" value="UniProtKB-ARBA"/>
</dbReference>
<keyword evidence="3" id="KW-0547">Nucleotide-binding</keyword>
<dbReference type="OrthoDB" id="9802264at2"/>
<proteinExistence type="inferred from homology"/>
<dbReference type="InterPro" id="IPR003593">
    <property type="entry name" value="AAA+_ATPase"/>
</dbReference>
<dbReference type="GO" id="GO:0043190">
    <property type="term" value="C:ATP-binding cassette (ABC) transporter complex"/>
    <property type="evidence" value="ECO:0007669"/>
    <property type="project" value="InterPro"/>
</dbReference>
<dbReference type="SUPFAM" id="SSF52540">
    <property type="entry name" value="P-loop containing nucleoside triphosphate hydrolases"/>
    <property type="match status" value="1"/>
</dbReference>
<evidence type="ECO:0000256" key="4">
    <source>
        <dbReference type="ARBA" id="ARBA00022840"/>
    </source>
</evidence>
<evidence type="ECO:0000256" key="2">
    <source>
        <dbReference type="ARBA" id="ARBA00022448"/>
    </source>
</evidence>
<organism evidence="6 7">
    <name type="scientific">Methylobacterium nodulans (strain LMG 21967 / CNCM I-2342 / ORS 2060)</name>
    <dbReference type="NCBI Taxonomy" id="460265"/>
    <lineage>
        <taxon>Bacteria</taxon>
        <taxon>Pseudomonadati</taxon>
        <taxon>Pseudomonadota</taxon>
        <taxon>Alphaproteobacteria</taxon>
        <taxon>Hyphomicrobiales</taxon>
        <taxon>Methylobacteriaceae</taxon>
        <taxon>Methylobacterium</taxon>
    </lineage>
</organism>
<evidence type="ECO:0000313" key="6">
    <source>
        <dbReference type="EMBL" id="ACL59139.1"/>
    </source>
</evidence>
<dbReference type="GO" id="GO:0005524">
    <property type="term" value="F:ATP binding"/>
    <property type="evidence" value="ECO:0007669"/>
    <property type="project" value="UniProtKB-KW"/>
</dbReference>
<dbReference type="PANTHER" id="PTHR42781">
    <property type="entry name" value="SPERMIDINE/PUTRESCINE IMPORT ATP-BINDING PROTEIN POTA"/>
    <property type="match status" value="1"/>
</dbReference>
<dbReference type="InterPro" id="IPR008995">
    <property type="entry name" value="Mo/tungstate-bd_C_term_dom"/>
</dbReference>
<dbReference type="PROSITE" id="PS50893">
    <property type="entry name" value="ABC_TRANSPORTER_2"/>
    <property type="match status" value="1"/>
</dbReference>
<reference evidence="6 7" key="1">
    <citation type="submission" date="2009-01" db="EMBL/GenBank/DDBJ databases">
        <title>Complete sequence of chromosome of Methylobacterium nodulans ORS 2060.</title>
        <authorList>
            <consortium name="US DOE Joint Genome Institute"/>
            <person name="Lucas S."/>
            <person name="Copeland A."/>
            <person name="Lapidus A."/>
            <person name="Glavina del Rio T."/>
            <person name="Dalin E."/>
            <person name="Tice H."/>
            <person name="Bruce D."/>
            <person name="Goodwin L."/>
            <person name="Pitluck S."/>
            <person name="Sims D."/>
            <person name="Brettin T."/>
            <person name="Detter J.C."/>
            <person name="Han C."/>
            <person name="Larimer F."/>
            <person name="Land M."/>
            <person name="Hauser L."/>
            <person name="Kyrpides N."/>
            <person name="Ivanova N."/>
            <person name="Marx C.J."/>
            <person name="Richardson P."/>
        </authorList>
    </citation>
    <scope>NUCLEOTIDE SEQUENCE [LARGE SCALE GENOMIC DNA]</scope>
    <source>
        <strain evidence="7">LMG 21967 / CNCM I-2342 / ORS 2060</strain>
    </source>
</reference>
<dbReference type="SMART" id="SM00382">
    <property type="entry name" value="AAA"/>
    <property type="match status" value="1"/>
</dbReference>
<dbReference type="Gene3D" id="2.40.50.100">
    <property type="match status" value="1"/>
</dbReference>
<dbReference type="EMBL" id="CP001349">
    <property type="protein sequence ID" value="ACL59139.1"/>
    <property type="molecule type" value="Genomic_DNA"/>
</dbReference>
<evidence type="ECO:0000256" key="1">
    <source>
        <dbReference type="ARBA" id="ARBA00005417"/>
    </source>
</evidence>
<dbReference type="PROSITE" id="PS00211">
    <property type="entry name" value="ABC_TRANSPORTER_1"/>
    <property type="match status" value="1"/>
</dbReference>
<name>B8IA76_METNO</name>
<dbReference type="SUPFAM" id="SSF50331">
    <property type="entry name" value="MOP-like"/>
    <property type="match status" value="1"/>
</dbReference>
<evidence type="ECO:0000313" key="7">
    <source>
        <dbReference type="Proteomes" id="UP000008207"/>
    </source>
</evidence>
<accession>B8IA76</accession>
<dbReference type="eggNOG" id="COG3842">
    <property type="taxonomic scope" value="Bacteria"/>
</dbReference>
<dbReference type="AlphaFoldDB" id="B8IA76"/>
<gene>
    <name evidence="6" type="ordered locus">Mnod_4263</name>
</gene>
<protein>
    <submittedName>
        <fullName evidence="6">ABC transporter related</fullName>
    </submittedName>
</protein>
<dbReference type="Pfam" id="PF08402">
    <property type="entry name" value="TOBE_2"/>
    <property type="match status" value="1"/>
</dbReference>
<keyword evidence="4" id="KW-0067">ATP-binding</keyword>
<dbReference type="Proteomes" id="UP000008207">
    <property type="component" value="Chromosome"/>
</dbReference>
<dbReference type="Pfam" id="PF00005">
    <property type="entry name" value="ABC_tran"/>
    <property type="match status" value="1"/>
</dbReference>
<keyword evidence="7" id="KW-1185">Reference proteome</keyword>
<feature type="domain" description="ABC transporter" evidence="5">
    <location>
        <begin position="9"/>
        <end position="239"/>
    </location>
</feature>
<dbReference type="GO" id="GO:0016887">
    <property type="term" value="F:ATP hydrolysis activity"/>
    <property type="evidence" value="ECO:0007669"/>
    <property type="project" value="InterPro"/>
</dbReference>
<dbReference type="InterPro" id="IPR013611">
    <property type="entry name" value="Transp-assoc_OB_typ2"/>
</dbReference>
<dbReference type="InterPro" id="IPR050093">
    <property type="entry name" value="ABC_SmlMolc_Importer"/>
</dbReference>
<dbReference type="STRING" id="460265.Mnod_4263"/>
<dbReference type="HOGENOM" id="CLU_000604_1_1_5"/>
<comment type="similarity">
    <text evidence="1">Belongs to the ABC transporter superfamily.</text>
</comment>
<dbReference type="FunFam" id="3.40.50.300:FF:000425">
    <property type="entry name" value="Probable ABC transporter, ATP-binding subunit"/>
    <property type="match status" value="1"/>
</dbReference>
<dbReference type="InterPro" id="IPR017871">
    <property type="entry name" value="ABC_transporter-like_CS"/>
</dbReference>
<evidence type="ECO:0000256" key="3">
    <source>
        <dbReference type="ARBA" id="ARBA00022741"/>
    </source>
</evidence>
<sequence length="364" mass="39193">MAVSRSIKLSARDVGKRYGAAVALADATFDLAEGEFLTLLGPSGSGKTTLLMIVAGLVPPSSGEILIDGRPATNLASCDRDIGMVFQSYALFPHLTVAENVAFPLEMRRLPKHEVETRVREALDLVRLGHLADRLPARLSGGQQQRVALARAMIYRPSIILMDEPLGALDKKLREHMQSEIRRLHHELSITVLYVTHDQDEAMGLSNRICLMNNARIEQIGTPDELYFRPSTPFAANFIGESNLLPVTVASRDGDIGEVRTATGVTLRGRTVPTSPVSGDALLAVRPERLLLLDEGASSENRLVGTVRDSVMLGALTRVEIEPAGGGHLAALLLTAGRARPRVGEVVRLGWPADAGIVLPCEAA</sequence>
<dbReference type="GO" id="GO:0022857">
    <property type="term" value="F:transmembrane transporter activity"/>
    <property type="evidence" value="ECO:0007669"/>
    <property type="project" value="InterPro"/>
</dbReference>
<dbReference type="RefSeq" id="WP_015930787.1">
    <property type="nucleotide sequence ID" value="NC_011894.1"/>
</dbReference>
<evidence type="ECO:0000259" key="5">
    <source>
        <dbReference type="PROSITE" id="PS50893"/>
    </source>
</evidence>
<dbReference type="KEGG" id="mno:Mnod_4263"/>
<dbReference type="PANTHER" id="PTHR42781:SF4">
    <property type="entry name" value="SPERMIDINE_PUTRESCINE IMPORT ATP-BINDING PROTEIN POTA"/>
    <property type="match status" value="1"/>
</dbReference>
<keyword evidence="2" id="KW-0813">Transport</keyword>
<dbReference type="InterPro" id="IPR027417">
    <property type="entry name" value="P-loop_NTPase"/>
</dbReference>
<dbReference type="InterPro" id="IPR003439">
    <property type="entry name" value="ABC_transporter-like_ATP-bd"/>
</dbReference>
<dbReference type="Gene3D" id="3.40.50.300">
    <property type="entry name" value="P-loop containing nucleotide triphosphate hydrolases"/>
    <property type="match status" value="1"/>
</dbReference>